<evidence type="ECO:0000313" key="3">
    <source>
        <dbReference type="Proteomes" id="UP000233120"/>
    </source>
</evidence>
<keyword evidence="1" id="KW-1133">Transmembrane helix</keyword>
<dbReference type="Proteomes" id="UP000233120">
    <property type="component" value="Unassembled WGS sequence"/>
</dbReference>
<sequence>MSLLSPRGNSGKDESIFVLHGSYLDQAVRHSHSGQAELIFAHLPGCGLFKGRDLVIVIFIFTVLGTWWKMNVGIIGVI</sequence>
<dbReference type="Bgee" id="ENSMNEG00000019393">
    <property type="expression patterns" value="Expressed in temporal lobe and 12 other cell types or tissues"/>
</dbReference>
<dbReference type="GeneTree" id="ENSGT00910000147212"/>
<protein>
    <submittedName>
        <fullName evidence="2">Uncharacterized protein</fullName>
    </submittedName>
</protein>
<evidence type="ECO:0000256" key="1">
    <source>
        <dbReference type="SAM" id="Phobius"/>
    </source>
</evidence>
<dbReference type="OMA" id="CGLFKGR"/>
<keyword evidence="1" id="KW-0812">Transmembrane</keyword>
<dbReference type="Ensembl" id="ENSMNET00000021184.1">
    <property type="protein sequence ID" value="ENSMNEP00000004167.1"/>
    <property type="gene ID" value="ENSMNEG00000019393.1"/>
</dbReference>
<evidence type="ECO:0000313" key="2">
    <source>
        <dbReference type="Ensembl" id="ENSMNEP00000004167.1"/>
    </source>
</evidence>
<proteinExistence type="predicted"/>
<dbReference type="AlphaFoldDB" id="A0A2K6AYC4"/>
<keyword evidence="3" id="KW-1185">Reference proteome</keyword>
<reference evidence="2" key="2">
    <citation type="submission" date="2025-09" db="UniProtKB">
        <authorList>
            <consortium name="Ensembl"/>
        </authorList>
    </citation>
    <scope>IDENTIFICATION</scope>
</reference>
<keyword evidence="1" id="KW-0472">Membrane</keyword>
<organism evidence="2 3">
    <name type="scientific">Macaca nemestrina</name>
    <name type="common">Pig-tailed macaque</name>
    <dbReference type="NCBI Taxonomy" id="9545"/>
    <lineage>
        <taxon>Eukaryota</taxon>
        <taxon>Metazoa</taxon>
        <taxon>Chordata</taxon>
        <taxon>Craniata</taxon>
        <taxon>Vertebrata</taxon>
        <taxon>Euteleostomi</taxon>
        <taxon>Mammalia</taxon>
        <taxon>Eutheria</taxon>
        <taxon>Euarchontoglires</taxon>
        <taxon>Primates</taxon>
        <taxon>Haplorrhini</taxon>
        <taxon>Catarrhini</taxon>
        <taxon>Cercopithecidae</taxon>
        <taxon>Cercopithecinae</taxon>
        <taxon>Macaca</taxon>
    </lineage>
</organism>
<feature type="transmembrane region" description="Helical" evidence="1">
    <location>
        <begin position="54"/>
        <end position="77"/>
    </location>
</feature>
<reference evidence="2" key="1">
    <citation type="submission" date="2025-08" db="UniProtKB">
        <authorList>
            <consortium name="Ensembl"/>
        </authorList>
    </citation>
    <scope>IDENTIFICATION</scope>
</reference>
<name>A0A2K6AYC4_MACNE</name>
<accession>A0A2K6AYC4</accession>